<evidence type="ECO:0000256" key="10">
    <source>
        <dbReference type="ARBA" id="ARBA00023027"/>
    </source>
</evidence>
<dbReference type="GO" id="GO:0006260">
    <property type="term" value="P:DNA replication"/>
    <property type="evidence" value="ECO:0007669"/>
    <property type="project" value="UniProtKB-KW"/>
</dbReference>
<dbReference type="PROSITE" id="PS50172">
    <property type="entry name" value="BRCT"/>
    <property type="match status" value="1"/>
</dbReference>
<dbReference type="SMART" id="SM00532">
    <property type="entry name" value="LIGANc"/>
    <property type="match status" value="1"/>
</dbReference>
<dbReference type="InterPro" id="IPR001357">
    <property type="entry name" value="BRCT_dom"/>
</dbReference>
<dbReference type="eggNOG" id="COG0272">
    <property type="taxonomic scope" value="Bacteria"/>
</dbReference>
<dbReference type="SUPFAM" id="SSF52113">
    <property type="entry name" value="BRCT domain"/>
    <property type="match status" value="1"/>
</dbReference>
<feature type="binding site" evidence="14">
    <location>
        <position position="419"/>
    </location>
    <ligand>
        <name>Zn(2+)</name>
        <dbReference type="ChEBI" id="CHEBI:29105"/>
    </ligand>
</feature>
<evidence type="ECO:0000256" key="2">
    <source>
        <dbReference type="ARBA" id="ARBA00012722"/>
    </source>
</evidence>
<keyword evidence="10 14" id="KW-0520">NAD</keyword>
<dbReference type="InterPro" id="IPR004149">
    <property type="entry name" value="Znf_DNAligase_C4"/>
</dbReference>
<dbReference type="SUPFAM" id="SSF50249">
    <property type="entry name" value="Nucleic acid-binding proteins"/>
    <property type="match status" value="1"/>
</dbReference>
<feature type="binding site" evidence="14">
    <location>
        <position position="434"/>
    </location>
    <ligand>
        <name>Zn(2+)</name>
        <dbReference type="ChEBI" id="CHEBI:29105"/>
    </ligand>
</feature>
<organism evidence="16 17">
    <name type="scientific">Cetobacterium somerae ATCC BAA-474</name>
    <dbReference type="NCBI Taxonomy" id="1319815"/>
    <lineage>
        <taxon>Bacteria</taxon>
        <taxon>Fusobacteriati</taxon>
        <taxon>Fusobacteriota</taxon>
        <taxon>Fusobacteriia</taxon>
        <taxon>Fusobacteriales</taxon>
        <taxon>Fusobacteriaceae</taxon>
        <taxon>Cetobacterium</taxon>
    </lineage>
</organism>
<dbReference type="FunFam" id="1.10.150.20:FF:000007">
    <property type="entry name" value="DNA ligase"/>
    <property type="match status" value="1"/>
</dbReference>
<dbReference type="Pfam" id="PF01653">
    <property type="entry name" value="DNA_ligase_aden"/>
    <property type="match status" value="1"/>
</dbReference>
<dbReference type="AlphaFoldDB" id="U7V6E4"/>
<keyword evidence="14" id="KW-0464">Manganese</keyword>
<feature type="binding site" evidence="14">
    <location>
        <position position="125"/>
    </location>
    <ligand>
        <name>NAD(+)</name>
        <dbReference type="ChEBI" id="CHEBI:57540"/>
    </ligand>
</feature>
<dbReference type="GO" id="GO:0005829">
    <property type="term" value="C:cytosol"/>
    <property type="evidence" value="ECO:0007669"/>
    <property type="project" value="TreeGrafter"/>
</dbReference>
<dbReference type="EC" id="6.5.1.2" evidence="2 14"/>
<dbReference type="NCBIfam" id="TIGR00575">
    <property type="entry name" value="dnlj"/>
    <property type="match status" value="1"/>
</dbReference>
<dbReference type="PIRSF" id="PIRSF001604">
    <property type="entry name" value="LigA"/>
    <property type="match status" value="1"/>
</dbReference>
<dbReference type="FunFam" id="3.30.470.30:FF:000001">
    <property type="entry name" value="DNA ligase"/>
    <property type="match status" value="1"/>
</dbReference>
<feature type="binding site" evidence="14">
    <location>
        <position position="439"/>
    </location>
    <ligand>
        <name>Zn(2+)</name>
        <dbReference type="ChEBI" id="CHEBI:29105"/>
    </ligand>
</feature>
<dbReference type="Pfam" id="PF03119">
    <property type="entry name" value="DNA_ligase_ZBD"/>
    <property type="match status" value="1"/>
</dbReference>
<comment type="cofactor">
    <cofactor evidence="14">
        <name>Mg(2+)</name>
        <dbReference type="ChEBI" id="CHEBI:18420"/>
    </cofactor>
    <cofactor evidence="14">
        <name>Mn(2+)</name>
        <dbReference type="ChEBI" id="CHEBI:29035"/>
    </cofactor>
</comment>
<comment type="similarity">
    <text evidence="13 14">Belongs to the NAD-dependent DNA ligase family. LigA subfamily.</text>
</comment>
<evidence type="ECO:0000256" key="3">
    <source>
        <dbReference type="ARBA" id="ARBA00013308"/>
    </source>
</evidence>
<sequence length="682" mass="78141">MLKLFDLVEESEPKKRIDELRKEIERYNYYYYTKNESIISDFEFDKLLKELEKLEKDYPEFKEEISPTKHVGAIDLKESKFKKVIHKKPMLSLSNSYNIEDVIAFTERIEKNLEYKHERLEYVLELKLDGASISITYEKGQLVRAVTRGDGIEGEDVTENILAINTIPNYLKEDVDLEVRGEIVLPLSQFEKLNEERLKNGEEIFANPRNAASGTLRQLDSEIVKERGLDAYFYYVVEPLKYGFKTHKESLDYLDKVGIKTTGVAEVIDDLTIMEKRIAYWEIEREKLDFETDGLVIKLDNIDLWEEVGYTTKSPRWAIAYKFPAKQVTTKLLGITWQVGRTGKVTPVAELEEVELSGSRVKRASLHNMDEILRKDIRVGDRVFIEKAAEIIPQVVSSIKEVRTGEEKEVTPPTNCPVCESVLEKEEGLVDLKCVNPNCPAIIQGSIEYFVSRDGMNISGFGSKIVERMLELNYIKDITDIYNLGEHKEELMQLDKMGEKSVEKLLASIEKSKERPYSKTLYALGIPFVGKFLGNVLAKKSKNIDRLSQMSKEELLEIDGVGDKVAESVYNFFRDEKSMAIVKKLKYYGVNFGKSDEEVEEKIVENGKFSGKTFLFTGKLQRFKREEIKDLIESLGGTNLSSVSKKLDYLIVGEDAGSKLTKAKEIGTINILTEDEFIELTK</sequence>
<keyword evidence="17" id="KW-1185">Reference proteome</keyword>
<reference evidence="16 17" key="1">
    <citation type="submission" date="2013-08" db="EMBL/GenBank/DDBJ databases">
        <authorList>
            <person name="Weinstock G."/>
            <person name="Sodergren E."/>
            <person name="Wylie T."/>
            <person name="Fulton L."/>
            <person name="Fulton R."/>
            <person name="Fronick C."/>
            <person name="O'Laughlin M."/>
            <person name="Godfrey J."/>
            <person name="Miner T."/>
            <person name="Herter B."/>
            <person name="Appelbaum E."/>
            <person name="Cordes M."/>
            <person name="Lek S."/>
            <person name="Wollam A."/>
            <person name="Pepin K.H."/>
            <person name="Palsikar V.B."/>
            <person name="Mitreva M."/>
            <person name="Wilson R.K."/>
        </authorList>
    </citation>
    <scope>NUCLEOTIDE SEQUENCE [LARGE SCALE GENOMIC DNA]</scope>
    <source>
        <strain evidence="16 17">ATCC BAA-474</strain>
    </source>
</reference>
<dbReference type="CDD" id="cd17748">
    <property type="entry name" value="BRCT_DNA_ligase_like"/>
    <property type="match status" value="1"/>
</dbReference>
<dbReference type="SMART" id="SM00278">
    <property type="entry name" value="HhH1"/>
    <property type="match status" value="3"/>
</dbReference>
<proteinExistence type="inferred from homology"/>
<name>U7V6E4_9FUSO</name>
<accession>U7V6E4</accession>
<evidence type="ECO:0000256" key="14">
    <source>
        <dbReference type="HAMAP-Rule" id="MF_01588"/>
    </source>
</evidence>
<comment type="function">
    <text evidence="1 14">DNA ligase that catalyzes the formation of phosphodiester linkages between 5'-phosphoryl and 3'-hydroxyl groups in double-stranded DNA using NAD as a coenzyme and as the energy source for the reaction. It is essential for DNA replication and repair of damaged DNA.</text>
</comment>
<evidence type="ECO:0000259" key="15">
    <source>
        <dbReference type="PROSITE" id="PS50172"/>
    </source>
</evidence>
<dbReference type="PANTHER" id="PTHR23389:SF9">
    <property type="entry name" value="DNA LIGASE"/>
    <property type="match status" value="1"/>
</dbReference>
<feature type="binding site" evidence="14">
    <location>
        <position position="298"/>
    </location>
    <ligand>
        <name>NAD(+)</name>
        <dbReference type="ChEBI" id="CHEBI:57540"/>
    </ligand>
</feature>
<dbReference type="InterPro" id="IPR003583">
    <property type="entry name" value="Hlx-hairpin-Hlx_DNA-bd_motif"/>
</dbReference>
<keyword evidence="7 14" id="KW-0227">DNA damage</keyword>
<dbReference type="HOGENOM" id="CLU_007764_2_1_0"/>
<dbReference type="InterPro" id="IPR036420">
    <property type="entry name" value="BRCT_dom_sf"/>
</dbReference>
<dbReference type="Pfam" id="PF03120">
    <property type="entry name" value="OB_DNA_ligase"/>
    <property type="match status" value="1"/>
</dbReference>
<evidence type="ECO:0000256" key="1">
    <source>
        <dbReference type="ARBA" id="ARBA00004067"/>
    </source>
</evidence>
<dbReference type="NCBIfam" id="NF005932">
    <property type="entry name" value="PRK07956.1"/>
    <property type="match status" value="1"/>
</dbReference>
<feature type="binding site" evidence="14">
    <location>
        <position position="182"/>
    </location>
    <ligand>
        <name>NAD(+)</name>
        <dbReference type="ChEBI" id="CHEBI:57540"/>
    </ligand>
</feature>
<evidence type="ECO:0000256" key="13">
    <source>
        <dbReference type="ARBA" id="ARBA00060881"/>
    </source>
</evidence>
<dbReference type="CDD" id="cd00114">
    <property type="entry name" value="LIGANc"/>
    <property type="match status" value="1"/>
</dbReference>
<comment type="catalytic activity">
    <reaction evidence="12 14">
        <text>NAD(+) + (deoxyribonucleotide)n-3'-hydroxyl + 5'-phospho-(deoxyribonucleotide)m = (deoxyribonucleotide)n+m + AMP + beta-nicotinamide D-nucleotide.</text>
        <dbReference type="EC" id="6.5.1.2"/>
    </reaction>
</comment>
<feature type="binding site" evidence="14">
    <location>
        <begin position="41"/>
        <end position="45"/>
    </location>
    <ligand>
        <name>NAD(+)</name>
        <dbReference type="ChEBI" id="CHEBI:57540"/>
    </ligand>
</feature>
<dbReference type="InterPro" id="IPR013840">
    <property type="entry name" value="DNAligase_N"/>
</dbReference>
<keyword evidence="6 14" id="KW-0479">Metal-binding</keyword>
<feature type="binding site" evidence="14">
    <location>
        <position position="322"/>
    </location>
    <ligand>
        <name>NAD(+)</name>
        <dbReference type="ChEBI" id="CHEBI:57540"/>
    </ligand>
</feature>
<dbReference type="Pfam" id="PF00533">
    <property type="entry name" value="BRCT"/>
    <property type="match status" value="1"/>
</dbReference>
<dbReference type="PROSITE" id="PS01055">
    <property type="entry name" value="DNA_LIGASE_N1"/>
    <property type="match status" value="1"/>
</dbReference>
<evidence type="ECO:0000256" key="5">
    <source>
        <dbReference type="ARBA" id="ARBA00022705"/>
    </source>
</evidence>
<comment type="caution">
    <text evidence="16">The sequence shown here is derived from an EMBL/GenBank/DDBJ whole genome shotgun (WGS) entry which is preliminary data.</text>
</comment>
<feature type="binding site" evidence="14">
    <location>
        <position position="416"/>
    </location>
    <ligand>
        <name>Zn(2+)</name>
        <dbReference type="ChEBI" id="CHEBI:29105"/>
    </ligand>
</feature>
<dbReference type="Gene3D" id="1.10.150.20">
    <property type="entry name" value="5' to 3' exonuclease, C-terminal subdomain"/>
    <property type="match status" value="2"/>
</dbReference>
<dbReference type="PANTHER" id="PTHR23389">
    <property type="entry name" value="CHROMOSOME TRANSMISSION FIDELITY FACTOR 18"/>
    <property type="match status" value="1"/>
</dbReference>
<dbReference type="Pfam" id="PF12826">
    <property type="entry name" value="HHH_2"/>
    <property type="match status" value="1"/>
</dbReference>
<keyword evidence="4 14" id="KW-0436">Ligase</keyword>
<evidence type="ECO:0000256" key="8">
    <source>
        <dbReference type="ARBA" id="ARBA00022833"/>
    </source>
</evidence>
<dbReference type="Gene3D" id="2.40.50.140">
    <property type="entry name" value="Nucleic acid-binding proteins"/>
    <property type="match status" value="1"/>
</dbReference>
<keyword evidence="8 14" id="KW-0862">Zinc</keyword>
<dbReference type="InterPro" id="IPR010994">
    <property type="entry name" value="RuvA_2-like"/>
</dbReference>
<dbReference type="InterPro" id="IPR018239">
    <property type="entry name" value="DNA_ligase_AS"/>
</dbReference>
<evidence type="ECO:0000256" key="7">
    <source>
        <dbReference type="ARBA" id="ARBA00022763"/>
    </source>
</evidence>
<feature type="active site" description="N6-AMP-lysine intermediate" evidence="14">
    <location>
        <position position="127"/>
    </location>
</feature>
<dbReference type="GO" id="GO:0003677">
    <property type="term" value="F:DNA binding"/>
    <property type="evidence" value="ECO:0007669"/>
    <property type="project" value="InterPro"/>
</dbReference>
<dbReference type="Gene3D" id="3.30.470.30">
    <property type="entry name" value="DNA ligase/mRNA capping enzyme"/>
    <property type="match status" value="1"/>
</dbReference>
<dbReference type="SMART" id="SM00292">
    <property type="entry name" value="BRCT"/>
    <property type="match status" value="1"/>
</dbReference>
<evidence type="ECO:0000313" key="17">
    <source>
        <dbReference type="Proteomes" id="UP000017081"/>
    </source>
</evidence>
<dbReference type="Gene3D" id="1.10.287.610">
    <property type="entry name" value="Helix hairpin bin"/>
    <property type="match status" value="1"/>
</dbReference>
<evidence type="ECO:0000313" key="16">
    <source>
        <dbReference type="EMBL" id="ERT66689.1"/>
    </source>
</evidence>
<dbReference type="Gene3D" id="3.40.50.10190">
    <property type="entry name" value="BRCT domain"/>
    <property type="match status" value="1"/>
</dbReference>
<keyword evidence="11 14" id="KW-0234">DNA repair</keyword>
<dbReference type="GO" id="GO:0046872">
    <property type="term" value="F:metal ion binding"/>
    <property type="evidence" value="ECO:0007669"/>
    <property type="project" value="UniProtKB-KW"/>
</dbReference>
<dbReference type="InterPro" id="IPR001679">
    <property type="entry name" value="DNA_ligase"/>
</dbReference>
<dbReference type="PATRIC" id="fig|1319815.3.peg.2481"/>
<dbReference type="Proteomes" id="UP000017081">
    <property type="component" value="Unassembled WGS sequence"/>
</dbReference>
<dbReference type="STRING" id="1319815.HMPREF0202_02589"/>
<evidence type="ECO:0000256" key="4">
    <source>
        <dbReference type="ARBA" id="ARBA00022598"/>
    </source>
</evidence>
<keyword evidence="5 14" id="KW-0235">DNA replication</keyword>
<dbReference type="Gene3D" id="6.20.10.30">
    <property type="match status" value="1"/>
</dbReference>
<dbReference type="InterPro" id="IPR041663">
    <property type="entry name" value="DisA/LigA_HHH"/>
</dbReference>
<dbReference type="InterPro" id="IPR013839">
    <property type="entry name" value="DNAligase_adenylation"/>
</dbReference>
<gene>
    <name evidence="14" type="primary">ligA</name>
    <name evidence="16" type="ORF">HMPREF0202_02589</name>
</gene>
<dbReference type="Pfam" id="PF22745">
    <property type="entry name" value="Nlig-Ia"/>
    <property type="match status" value="1"/>
</dbReference>
<dbReference type="FunFam" id="2.40.50.140:FF:000012">
    <property type="entry name" value="DNA ligase"/>
    <property type="match status" value="1"/>
</dbReference>
<dbReference type="InterPro" id="IPR012340">
    <property type="entry name" value="NA-bd_OB-fold"/>
</dbReference>
<dbReference type="InterPro" id="IPR004150">
    <property type="entry name" value="NAD_DNA_ligase_OB"/>
</dbReference>
<dbReference type="GO" id="GO:0006281">
    <property type="term" value="P:DNA repair"/>
    <property type="evidence" value="ECO:0007669"/>
    <property type="project" value="UniProtKB-KW"/>
</dbReference>
<dbReference type="GO" id="GO:0003911">
    <property type="term" value="F:DNA ligase (NAD+) activity"/>
    <property type="evidence" value="ECO:0007669"/>
    <property type="project" value="UniProtKB-UniRule"/>
</dbReference>
<feature type="binding site" evidence="14">
    <location>
        <begin position="92"/>
        <end position="93"/>
    </location>
    <ligand>
        <name>NAD(+)</name>
        <dbReference type="ChEBI" id="CHEBI:57540"/>
    </ligand>
</feature>
<dbReference type="SUPFAM" id="SSF47781">
    <property type="entry name" value="RuvA domain 2-like"/>
    <property type="match status" value="1"/>
</dbReference>
<feature type="binding site" evidence="14">
    <location>
        <position position="148"/>
    </location>
    <ligand>
        <name>NAD(+)</name>
        <dbReference type="ChEBI" id="CHEBI:57540"/>
    </ligand>
</feature>
<keyword evidence="9 14" id="KW-0460">Magnesium</keyword>
<protein>
    <recommendedName>
        <fullName evidence="3 14">DNA ligase</fullName>
        <ecNumber evidence="2 14">6.5.1.2</ecNumber>
    </recommendedName>
    <alternativeName>
        <fullName evidence="14">Polydeoxyribonucleotide synthase [NAD(+)]</fullName>
    </alternativeName>
</protein>
<dbReference type="EMBL" id="AXZF01000140">
    <property type="protein sequence ID" value="ERT66689.1"/>
    <property type="molecule type" value="Genomic_DNA"/>
</dbReference>
<dbReference type="HAMAP" id="MF_01588">
    <property type="entry name" value="DNA_ligase_A"/>
    <property type="match status" value="1"/>
</dbReference>
<evidence type="ECO:0000256" key="11">
    <source>
        <dbReference type="ARBA" id="ARBA00023204"/>
    </source>
</evidence>
<evidence type="ECO:0000256" key="9">
    <source>
        <dbReference type="ARBA" id="ARBA00022842"/>
    </source>
</evidence>
<feature type="domain" description="BRCT" evidence="15">
    <location>
        <begin position="604"/>
        <end position="682"/>
    </location>
</feature>
<evidence type="ECO:0000256" key="12">
    <source>
        <dbReference type="ARBA" id="ARBA00034005"/>
    </source>
</evidence>
<dbReference type="SUPFAM" id="SSF56091">
    <property type="entry name" value="DNA ligase/mRNA capping enzyme, catalytic domain"/>
    <property type="match status" value="1"/>
</dbReference>
<evidence type="ECO:0000256" key="6">
    <source>
        <dbReference type="ARBA" id="ARBA00022723"/>
    </source>
</evidence>
<dbReference type="RefSeq" id="WP_023052118.1">
    <property type="nucleotide sequence ID" value="NZ_CP173065.2"/>
</dbReference>